<dbReference type="Pfam" id="PF00450">
    <property type="entry name" value="Peptidase_S10"/>
    <property type="match status" value="1"/>
</dbReference>
<dbReference type="PANTHER" id="PTHR11802">
    <property type="entry name" value="SERINE PROTEASE FAMILY S10 SERINE CARBOXYPEPTIDASE"/>
    <property type="match status" value="1"/>
</dbReference>
<reference evidence="10 11" key="1">
    <citation type="submission" date="2024-03" db="EMBL/GenBank/DDBJ databases">
        <authorList>
            <person name="Martinez-Hernandez J."/>
        </authorList>
    </citation>
    <scope>NUCLEOTIDE SEQUENCE [LARGE SCALE GENOMIC DNA]</scope>
</reference>
<evidence type="ECO:0000313" key="11">
    <source>
        <dbReference type="Proteomes" id="UP001497480"/>
    </source>
</evidence>
<dbReference type="AlphaFoldDB" id="A0AAV1YJJ1"/>
<dbReference type="InterPro" id="IPR018202">
    <property type="entry name" value="Ser_caboxypep_ser_AS"/>
</dbReference>
<evidence type="ECO:0000256" key="8">
    <source>
        <dbReference type="ARBA" id="ARBA00023180"/>
    </source>
</evidence>
<comment type="similarity">
    <text evidence="2 9">Belongs to the peptidase S10 family.</text>
</comment>
<evidence type="ECO:0000256" key="2">
    <source>
        <dbReference type="ARBA" id="ARBA00009431"/>
    </source>
</evidence>
<dbReference type="FunFam" id="3.40.50.1820:FF:000123">
    <property type="entry name" value="Carboxypeptidase"/>
    <property type="match status" value="1"/>
</dbReference>
<dbReference type="PRINTS" id="PR00724">
    <property type="entry name" value="CRBOXYPTASEC"/>
</dbReference>
<evidence type="ECO:0000256" key="1">
    <source>
        <dbReference type="ARBA" id="ARBA00004613"/>
    </source>
</evidence>
<dbReference type="PANTHER" id="PTHR11802:SF3">
    <property type="entry name" value="RETINOID-INDUCIBLE SERINE CARBOXYPEPTIDASE"/>
    <property type="match status" value="1"/>
</dbReference>
<dbReference type="GO" id="GO:0005576">
    <property type="term" value="C:extracellular region"/>
    <property type="evidence" value="ECO:0007669"/>
    <property type="project" value="UniProtKB-SubCell"/>
</dbReference>
<dbReference type="GO" id="GO:0004185">
    <property type="term" value="F:serine-type carboxypeptidase activity"/>
    <property type="evidence" value="ECO:0007669"/>
    <property type="project" value="UniProtKB-UniRule"/>
</dbReference>
<dbReference type="EC" id="3.4.16.-" evidence="9"/>
<proteinExistence type="inferred from homology"/>
<gene>
    <name evidence="10" type="ORF">LLUT_LOCUS35062</name>
</gene>
<dbReference type="Proteomes" id="UP001497480">
    <property type="component" value="Unassembled WGS sequence"/>
</dbReference>
<dbReference type="EMBL" id="CAXHTB010000025">
    <property type="protein sequence ID" value="CAL0334002.1"/>
    <property type="molecule type" value="Genomic_DNA"/>
</dbReference>
<keyword evidence="7 9" id="KW-0378">Hydrolase</keyword>
<dbReference type="Gene3D" id="3.40.50.1820">
    <property type="entry name" value="alpha/beta hydrolase"/>
    <property type="match status" value="1"/>
</dbReference>
<feature type="signal peptide" evidence="9">
    <location>
        <begin position="1"/>
        <end position="24"/>
    </location>
</feature>
<comment type="caution">
    <text evidence="10">The sequence shown here is derived from an EMBL/GenBank/DDBJ whole genome shotgun (WGS) entry which is preliminary data.</text>
</comment>
<organism evidence="10 11">
    <name type="scientific">Lupinus luteus</name>
    <name type="common">European yellow lupine</name>
    <dbReference type="NCBI Taxonomy" id="3873"/>
    <lineage>
        <taxon>Eukaryota</taxon>
        <taxon>Viridiplantae</taxon>
        <taxon>Streptophyta</taxon>
        <taxon>Embryophyta</taxon>
        <taxon>Tracheophyta</taxon>
        <taxon>Spermatophyta</taxon>
        <taxon>Magnoliopsida</taxon>
        <taxon>eudicotyledons</taxon>
        <taxon>Gunneridae</taxon>
        <taxon>Pentapetalae</taxon>
        <taxon>rosids</taxon>
        <taxon>fabids</taxon>
        <taxon>Fabales</taxon>
        <taxon>Fabaceae</taxon>
        <taxon>Papilionoideae</taxon>
        <taxon>50 kb inversion clade</taxon>
        <taxon>genistoids sensu lato</taxon>
        <taxon>core genistoids</taxon>
        <taxon>Genisteae</taxon>
        <taxon>Lupinus</taxon>
    </lineage>
</organism>
<dbReference type="GO" id="GO:0006508">
    <property type="term" value="P:proteolysis"/>
    <property type="evidence" value="ECO:0007669"/>
    <property type="project" value="UniProtKB-KW"/>
</dbReference>
<feature type="chain" id="PRO_5043097118" description="Carboxypeptidase" evidence="9">
    <location>
        <begin position="25"/>
        <end position="457"/>
    </location>
</feature>
<sequence length="457" mass="51334">MNKFFHSVTLFVLLLGLLFHGGMVKSLKSHDGSEEWGYVQVRPKAHMFWWLYKSPYRVEDPSKPWPIILWLQGGPGASGVGIGNFEEVGPLDTFLNPRNNTWLKKADLLFVDNPVGTGYSFVEDSKLFVKTDEEAAADLTTLLIEIFNRDDRLQKSPLFIVAESYGGKFAVTLGLSALKAIEDKKLKLVIGVMDHLYKLFSPEDYVFSWGPLLKDVSHIDDNGLRKSKIIAKRIKRQLQNGKFVDATNSWSELESVISARLLAADFYNFLVDAGSDSVTSSIMELGLFREISMKRYSNYLNSVSSRSTLDGDLGELLDGPIRIKLKIIPQNVSWGGQSSEVFAFLEGDFMKPRINEVNELLAKGVNVTVYNGQVDLICSTKGTEAWLRKLRWEGLHNFLRKDRTPLFCGSDIKTKGFFKSYKNLNFYWILGAGHFVPSDQPCVALDMVGTITQSPAA</sequence>
<evidence type="ECO:0000256" key="7">
    <source>
        <dbReference type="ARBA" id="ARBA00022801"/>
    </source>
</evidence>
<dbReference type="SUPFAM" id="SSF53474">
    <property type="entry name" value="alpha/beta-Hydrolases"/>
    <property type="match status" value="1"/>
</dbReference>
<keyword evidence="6 9" id="KW-0732">Signal</keyword>
<keyword evidence="4 9" id="KW-0121">Carboxypeptidase</keyword>
<comment type="subcellular location">
    <subcellularLocation>
        <location evidence="1">Secreted</location>
    </subcellularLocation>
</comment>
<evidence type="ECO:0000256" key="9">
    <source>
        <dbReference type="RuleBase" id="RU361156"/>
    </source>
</evidence>
<name>A0AAV1YJJ1_LUPLU</name>
<keyword evidence="11" id="KW-1185">Reference proteome</keyword>
<evidence type="ECO:0000313" key="10">
    <source>
        <dbReference type="EMBL" id="CAL0334002.1"/>
    </source>
</evidence>
<evidence type="ECO:0000256" key="4">
    <source>
        <dbReference type="ARBA" id="ARBA00022645"/>
    </source>
</evidence>
<evidence type="ECO:0000256" key="3">
    <source>
        <dbReference type="ARBA" id="ARBA00022525"/>
    </source>
</evidence>
<accession>A0AAV1YJJ1</accession>
<keyword evidence="3" id="KW-0964">Secreted</keyword>
<dbReference type="InterPro" id="IPR029058">
    <property type="entry name" value="AB_hydrolase_fold"/>
</dbReference>
<dbReference type="PROSITE" id="PS00131">
    <property type="entry name" value="CARBOXYPEPT_SER_SER"/>
    <property type="match status" value="1"/>
</dbReference>
<protein>
    <recommendedName>
        <fullName evidence="9">Carboxypeptidase</fullName>
        <ecNumber evidence="9">3.4.16.-</ecNumber>
    </recommendedName>
</protein>
<evidence type="ECO:0000256" key="5">
    <source>
        <dbReference type="ARBA" id="ARBA00022670"/>
    </source>
</evidence>
<evidence type="ECO:0000256" key="6">
    <source>
        <dbReference type="ARBA" id="ARBA00022729"/>
    </source>
</evidence>
<keyword evidence="5 9" id="KW-0645">Protease</keyword>
<keyword evidence="8" id="KW-0325">Glycoprotein</keyword>
<dbReference type="InterPro" id="IPR001563">
    <property type="entry name" value="Peptidase_S10"/>
</dbReference>